<evidence type="ECO:0000313" key="2">
    <source>
        <dbReference type="Proteomes" id="UP001221142"/>
    </source>
</evidence>
<reference evidence="1" key="1">
    <citation type="submission" date="2023-03" db="EMBL/GenBank/DDBJ databases">
        <title>Massive genome expansion in bonnet fungi (Mycena s.s.) driven by repeated elements and novel gene families across ecological guilds.</title>
        <authorList>
            <consortium name="Lawrence Berkeley National Laboratory"/>
            <person name="Harder C.B."/>
            <person name="Miyauchi S."/>
            <person name="Viragh M."/>
            <person name="Kuo A."/>
            <person name="Thoen E."/>
            <person name="Andreopoulos B."/>
            <person name="Lu D."/>
            <person name="Skrede I."/>
            <person name="Drula E."/>
            <person name="Henrissat B."/>
            <person name="Morin E."/>
            <person name="Kohler A."/>
            <person name="Barry K."/>
            <person name="LaButti K."/>
            <person name="Morin E."/>
            <person name="Salamov A."/>
            <person name="Lipzen A."/>
            <person name="Mereny Z."/>
            <person name="Hegedus B."/>
            <person name="Baldrian P."/>
            <person name="Stursova M."/>
            <person name="Weitz H."/>
            <person name="Taylor A."/>
            <person name="Grigoriev I.V."/>
            <person name="Nagy L.G."/>
            <person name="Martin F."/>
            <person name="Kauserud H."/>
        </authorList>
    </citation>
    <scope>NUCLEOTIDE SEQUENCE</scope>
    <source>
        <strain evidence="1">9284</strain>
    </source>
</reference>
<comment type="caution">
    <text evidence="1">The sequence shown here is derived from an EMBL/GenBank/DDBJ whole genome shotgun (WGS) entry which is preliminary data.</text>
</comment>
<sequence>MHTGRAHHGTSWFFANHRWGARRNTTMQPERRGRCPKLPISTLKPESLLPSDHRDISHVRLVRVFVADTSTPSYFHSGGEPWQSGSRAHTRFPDNTRGFFYCAPRPGLPPIASSVRFRCTPTYSPSSSAEGHDLLLPNGLPWQILVGQAAISYPGLRAALLHEGFLTPQTVEEWNARLGKTHGRLSAALTMFSLHQLFPINFAAGLVLHVVPPDTQRIAKLWLSQIFRTVVNGKSIQPFRGTGLAQFEVSPANPDLLHLRIVKLVEPVSRTVPQDVAGGMPLPREGELFHHRPRSDGVCKPWGFDLRRQSKLGVAFRMLVGRLDA</sequence>
<protein>
    <submittedName>
        <fullName evidence="1">Uncharacterized protein</fullName>
    </submittedName>
</protein>
<organism evidence="1 2">
    <name type="scientific">Roridomyces roridus</name>
    <dbReference type="NCBI Taxonomy" id="1738132"/>
    <lineage>
        <taxon>Eukaryota</taxon>
        <taxon>Fungi</taxon>
        <taxon>Dikarya</taxon>
        <taxon>Basidiomycota</taxon>
        <taxon>Agaricomycotina</taxon>
        <taxon>Agaricomycetes</taxon>
        <taxon>Agaricomycetidae</taxon>
        <taxon>Agaricales</taxon>
        <taxon>Marasmiineae</taxon>
        <taxon>Mycenaceae</taxon>
        <taxon>Roridomyces</taxon>
    </lineage>
</organism>
<evidence type="ECO:0000313" key="1">
    <source>
        <dbReference type="EMBL" id="KAJ7608153.1"/>
    </source>
</evidence>
<dbReference type="Proteomes" id="UP001221142">
    <property type="component" value="Unassembled WGS sequence"/>
</dbReference>
<dbReference type="AlphaFoldDB" id="A0AAD7FA38"/>
<gene>
    <name evidence="1" type="ORF">FB45DRAFT_946841</name>
</gene>
<keyword evidence="2" id="KW-1185">Reference proteome</keyword>
<proteinExistence type="predicted"/>
<accession>A0AAD7FA38</accession>
<dbReference type="EMBL" id="JARKIF010000046">
    <property type="protein sequence ID" value="KAJ7608153.1"/>
    <property type="molecule type" value="Genomic_DNA"/>
</dbReference>
<name>A0AAD7FA38_9AGAR</name>